<dbReference type="InParanoid" id="A0A3N0VG54"/>
<evidence type="ECO:0000256" key="6">
    <source>
        <dbReference type="SAM" id="Phobius"/>
    </source>
</evidence>
<name>A0A3N0VG54_9GAMM</name>
<accession>A0A3N0VG54</accession>
<dbReference type="GO" id="GO:0005886">
    <property type="term" value="C:plasma membrane"/>
    <property type="evidence" value="ECO:0007669"/>
    <property type="project" value="UniProtKB-SubCell"/>
</dbReference>
<evidence type="ECO:0000259" key="7">
    <source>
        <dbReference type="Pfam" id="PF02687"/>
    </source>
</evidence>
<evidence type="ECO:0000256" key="5">
    <source>
        <dbReference type="ARBA" id="ARBA00023136"/>
    </source>
</evidence>
<evidence type="ECO:0000313" key="10">
    <source>
        <dbReference type="Proteomes" id="UP000282106"/>
    </source>
</evidence>
<evidence type="ECO:0000256" key="1">
    <source>
        <dbReference type="ARBA" id="ARBA00004651"/>
    </source>
</evidence>
<dbReference type="PANTHER" id="PTHR30572">
    <property type="entry name" value="MEMBRANE COMPONENT OF TRANSPORTER-RELATED"/>
    <property type="match status" value="1"/>
</dbReference>
<evidence type="ECO:0000259" key="8">
    <source>
        <dbReference type="Pfam" id="PF12704"/>
    </source>
</evidence>
<dbReference type="GO" id="GO:0022857">
    <property type="term" value="F:transmembrane transporter activity"/>
    <property type="evidence" value="ECO:0007669"/>
    <property type="project" value="TreeGrafter"/>
</dbReference>
<feature type="transmembrane region" description="Helical" evidence="6">
    <location>
        <begin position="260"/>
        <end position="280"/>
    </location>
</feature>
<dbReference type="Pfam" id="PF12704">
    <property type="entry name" value="MacB_PCD"/>
    <property type="match status" value="1"/>
</dbReference>
<dbReference type="RefSeq" id="WP_123210793.1">
    <property type="nucleotide sequence ID" value="NZ_RJVO01000002.1"/>
</dbReference>
<dbReference type="EMBL" id="RJVO01000002">
    <property type="protein sequence ID" value="ROH91749.1"/>
    <property type="molecule type" value="Genomic_DNA"/>
</dbReference>
<evidence type="ECO:0000256" key="2">
    <source>
        <dbReference type="ARBA" id="ARBA00022475"/>
    </source>
</evidence>
<dbReference type="InterPro" id="IPR025857">
    <property type="entry name" value="MacB_PCD"/>
</dbReference>
<keyword evidence="2" id="KW-1003">Cell membrane</keyword>
<dbReference type="InterPro" id="IPR003838">
    <property type="entry name" value="ABC3_permease_C"/>
</dbReference>
<gene>
    <name evidence="9" type="ORF">ED208_05015</name>
</gene>
<dbReference type="Proteomes" id="UP000282106">
    <property type="component" value="Unassembled WGS sequence"/>
</dbReference>
<keyword evidence="3 6" id="KW-0812">Transmembrane</keyword>
<keyword evidence="5 6" id="KW-0472">Membrane</keyword>
<dbReference type="PANTHER" id="PTHR30572:SF15">
    <property type="entry name" value="ABC TRANSPORTER PERMEASE"/>
    <property type="match status" value="1"/>
</dbReference>
<dbReference type="InterPro" id="IPR050250">
    <property type="entry name" value="Macrolide_Exporter_MacB"/>
</dbReference>
<feature type="transmembrane region" description="Helical" evidence="6">
    <location>
        <begin position="21"/>
        <end position="40"/>
    </location>
</feature>
<evidence type="ECO:0000256" key="4">
    <source>
        <dbReference type="ARBA" id="ARBA00022989"/>
    </source>
</evidence>
<evidence type="ECO:0000256" key="3">
    <source>
        <dbReference type="ARBA" id="ARBA00022692"/>
    </source>
</evidence>
<dbReference type="Pfam" id="PF02687">
    <property type="entry name" value="FtsX"/>
    <property type="match status" value="1"/>
</dbReference>
<feature type="domain" description="ABC3 transporter permease C-terminal" evidence="7">
    <location>
        <begin position="266"/>
        <end position="386"/>
    </location>
</feature>
<comment type="subcellular location">
    <subcellularLocation>
        <location evidence="1">Cell membrane</location>
        <topology evidence="1">Multi-pass membrane protein</topology>
    </subcellularLocation>
</comment>
<keyword evidence="4 6" id="KW-1133">Transmembrane helix</keyword>
<reference evidence="9 10" key="1">
    <citation type="submission" date="2018-10" db="EMBL/GenBank/DDBJ databases">
        <authorList>
            <person name="Chen W.-M."/>
        </authorList>
    </citation>
    <scope>NUCLEOTIDE SEQUENCE [LARGE SCALE GENOMIC DNA]</scope>
    <source>
        <strain evidence="9 10">THS-13</strain>
    </source>
</reference>
<feature type="domain" description="MacB-like periplasmic core" evidence="8">
    <location>
        <begin position="23"/>
        <end position="234"/>
    </location>
</feature>
<dbReference type="AlphaFoldDB" id="A0A3N0VG54"/>
<evidence type="ECO:0000313" key="9">
    <source>
        <dbReference type="EMBL" id="ROH91749.1"/>
    </source>
</evidence>
<sequence>MKQILAITWMNLRAIPQRLGSSLVIVIGIAGVVGVLVALLSMSQGFGATLKATGKTDRALFLAGGVTAELSSTLLGDVLPLLRELPGIRRDAEGRPLASAELVVITELRRGEGAQRADVNVSLRGIEPMGLTIRPELKLVEGRWFTPGLREVVVGQGAARQFQGVSVGSVLKFRGSEWTVVGVFASGGDAHESELWTDANTARSAFGRGSSASSLLVQLESPESLEPLKAALKADPRLQVDVGTELAYYSSQSQQFSDQIGVLTGVVATIMAVGALFGALNSMYSAVSTRQVEIATLRALGFSNLPVVLSVLTEAMLLALSGGVLGAAVAYLLFNGMSVSTLGANFTQVAFNFAVTPELVHKGLSWALLIGLIGGLPPAIKAVRMPVVEALRGG</sequence>
<keyword evidence="10" id="KW-1185">Reference proteome</keyword>
<comment type="caution">
    <text evidence="9">The sequence shown here is derived from an EMBL/GenBank/DDBJ whole genome shotgun (WGS) entry which is preliminary data.</text>
</comment>
<proteinExistence type="predicted"/>
<organism evidence="9 10">
    <name type="scientific">Stagnimonas aquatica</name>
    <dbReference type="NCBI Taxonomy" id="2689987"/>
    <lineage>
        <taxon>Bacteria</taxon>
        <taxon>Pseudomonadati</taxon>
        <taxon>Pseudomonadota</taxon>
        <taxon>Gammaproteobacteria</taxon>
        <taxon>Nevskiales</taxon>
        <taxon>Nevskiaceae</taxon>
        <taxon>Stagnimonas</taxon>
    </lineage>
</organism>
<protein>
    <submittedName>
        <fullName evidence="9">ABC transporter permease</fullName>
    </submittedName>
</protein>